<dbReference type="PANTHER" id="PTHR33400:SF2">
    <property type="entry name" value="ZINC FINGER CCCH DOMAIN-CONTAINING PROTEIN 6"/>
    <property type="match status" value="1"/>
</dbReference>
<evidence type="ECO:0000256" key="3">
    <source>
        <dbReference type="ARBA" id="ARBA00022833"/>
    </source>
</evidence>
<protein>
    <recommendedName>
        <fullName evidence="6">C3H1-type domain-containing protein</fullName>
    </recommendedName>
</protein>
<evidence type="ECO:0000313" key="7">
    <source>
        <dbReference type="EMBL" id="KAL3634260.1"/>
    </source>
</evidence>
<keyword evidence="8" id="KW-1185">Reference proteome</keyword>
<evidence type="ECO:0000256" key="1">
    <source>
        <dbReference type="ARBA" id="ARBA00022723"/>
    </source>
</evidence>
<dbReference type="GO" id="GO:0003677">
    <property type="term" value="F:DNA binding"/>
    <property type="evidence" value="ECO:0007669"/>
    <property type="project" value="UniProtKB-KW"/>
</dbReference>
<keyword evidence="1 5" id="KW-0479">Metal-binding</keyword>
<sequence length="324" mass="36367">MTVSQKTKSVSWASEVNLCQVRLFKDKNESCENLPPGFGQTELANPRRVKSSQIPLMKWRCPSRFEVNTNLEVVAGEESKEITAQNQREKRVLEAIYPRPSSIPSNPALSVNEEYSYANDEKTRVVPVTPIEDDNNTPNPTSSAPQISQAALTSVLSKSAPLNSVDRILLLKIFNDPKMVQQFVSNYQSQKMSKETSFSAQNKPINDTLHNTIHSSRPPQTGPVLNLHPVVYPMKDINYYKSLIREHGIVREDGSPNQERNVNVVKSKPPKKMKHCKYFKSPKGCRNGANCAYQHDGSAWNGVDGFPDVHNAKRMKLDGGVNYK</sequence>
<dbReference type="Proteomes" id="UP001632038">
    <property type="component" value="Unassembled WGS sequence"/>
</dbReference>
<accession>A0ABD3CW76</accession>
<dbReference type="SUPFAM" id="SSF90229">
    <property type="entry name" value="CCCH zinc finger"/>
    <property type="match status" value="1"/>
</dbReference>
<dbReference type="EMBL" id="JAVIJP010000028">
    <property type="protein sequence ID" value="KAL3634260.1"/>
    <property type="molecule type" value="Genomic_DNA"/>
</dbReference>
<reference evidence="8" key="1">
    <citation type="journal article" date="2024" name="IScience">
        <title>Strigolactones Initiate the Formation of Haustorium-like Structures in Castilleja.</title>
        <authorList>
            <person name="Buerger M."/>
            <person name="Peterson D."/>
            <person name="Chory J."/>
        </authorList>
    </citation>
    <scope>NUCLEOTIDE SEQUENCE [LARGE SCALE GENOMIC DNA]</scope>
</reference>
<keyword evidence="4" id="KW-0238">DNA-binding</keyword>
<evidence type="ECO:0000256" key="4">
    <source>
        <dbReference type="ARBA" id="ARBA00023125"/>
    </source>
</evidence>
<dbReference type="PROSITE" id="PS50103">
    <property type="entry name" value="ZF_C3H1"/>
    <property type="match status" value="1"/>
</dbReference>
<dbReference type="PANTHER" id="PTHR33400">
    <property type="entry name" value="ZINC FINGER CCCH DOMAIN-CONTAINING PROTEIN 6-RELATED"/>
    <property type="match status" value="1"/>
</dbReference>
<feature type="zinc finger region" description="C3H1-type" evidence="5">
    <location>
        <begin position="270"/>
        <end position="298"/>
    </location>
</feature>
<proteinExistence type="predicted"/>
<name>A0ABD3CW76_9LAMI</name>
<keyword evidence="2 5" id="KW-0863">Zinc-finger</keyword>
<evidence type="ECO:0000256" key="5">
    <source>
        <dbReference type="PROSITE-ProRule" id="PRU00723"/>
    </source>
</evidence>
<comment type="caution">
    <text evidence="7">The sequence shown here is derived from an EMBL/GenBank/DDBJ whole genome shotgun (WGS) entry which is preliminary data.</text>
</comment>
<dbReference type="Gene3D" id="2.30.30.1190">
    <property type="match status" value="1"/>
</dbReference>
<evidence type="ECO:0000313" key="8">
    <source>
        <dbReference type="Proteomes" id="UP001632038"/>
    </source>
</evidence>
<evidence type="ECO:0000256" key="2">
    <source>
        <dbReference type="ARBA" id="ARBA00022771"/>
    </source>
</evidence>
<organism evidence="7 8">
    <name type="scientific">Castilleja foliolosa</name>
    <dbReference type="NCBI Taxonomy" id="1961234"/>
    <lineage>
        <taxon>Eukaryota</taxon>
        <taxon>Viridiplantae</taxon>
        <taxon>Streptophyta</taxon>
        <taxon>Embryophyta</taxon>
        <taxon>Tracheophyta</taxon>
        <taxon>Spermatophyta</taxon>
        <taxon>Magnoliopsida</taxon>
        <taxon>eudicotyledons</taxon>
        <taxon>Gunneridae</taxon>
        <taxon>Pentapetalae</taxon>
        <taxon>asterids</taxon>
        <taxon>lamiids</taxon>
        <taxon>Lamiales</taxon>
        <taxon>Orobanchaceae</taxon>
        <taxon>Pedicularideae</taxon>
        <taxon>Castillejinae</taxon>
        <taxon>Castilleja</taxon>
    </lineage>
</organism>
<feature type="domain" description="C3H1-type" evidence="6">
    <location>
        <begin position="270"/>
        <end position="298"/>
    </location>
</feature>
<dbReference type="GO" id="GO:0008270">
    <property type="term" value="F:zinc ion binding"/>
    <property type="evidence" value="ECO:0007669"/>
    <property type="project" value="UniProtKB-KW"/>
</dbReference>
<dbReference type="InterPro" id="IPR000571">
    <property type="entry name" value="Znf_CCCH"/>
</dbReference>
<gene>
    <name evidence="7" type="ORF">CASFOL_021314</name>
</gene>
<evidence type="ECO:0000259" key="6">
    <source>
        <dbReference type="PROSITE" id="PS50103"/>
    </source>
</evidence>
<dbReference type="InterPro" id="IPR036855">
    <property type="entry name" value="Znf_CCCH_sf"/>
</dbReference>
<keyword evidence="3 5" id="KW-0862">Zinc</keyword>
<dbReference type="AlphaFoldDB" id="A0ABD3CW76"/>